<name>A0A940PCH9_9ENTE</name>
<organism evidence="1 2">
    <name type="scientific">Vagococcus allomyrinae</name>
    <dbReference type="NCBI Taxonomy" id="2794353"/>
    <lineage>
        <taxon>Bacteria</taxon>
        <taxon>Bacillati</taxon>
        <taxon>Bacillota</taxon>
        <taxon>Bacilli</taxon>
        <taxon>Lactobacillales</taxon>
        <taxon>Enterococcaceae</taxon>
        <taxon>Vagococcus</taxon>
    </lineage>
</organism>
<reference evidence="1" key="1">
    <citation type="submission" date="2020-12" db="EMBL/GenBank/DDBJ databases">
        <title>Vagococcus allomyrinae sp. nov. and Enterococcus lavae sp. nov., isolated from the larvae of Allomyrina dichotoma.</title>
        <authorList>
            <person name="Lee S.D."/>
        </authorList>
    </citation>
    <scope>NUCLEOTIDE SEQUENCE</scope>
    <source>
        <strain evidence="1">BWB3-3</strain>
    </source>
</reference>
<proteinExistence type="predicted"/>
<sequence length="31" mass="3275">MAVGAAHLIEEEGLVNLLNKAGYQVTAISFD</sequence>
<comment type="caution">
    <text evidence="1">The sequence shown here is derived from an EMBL/GenBank/DDBJ whole genome shotgun (WGS) entry which is preliminary data.</text>
</comment>
<evidence type="ECO:0008006" key="3">
    <source>
        <dbReference type="Google" id="ProtNLM"/>
    </source>
</evidence>
<evidence type="ECO:0000313" key="1">
    <source>
        <dbReference type="EMBL" id="MBP1042280.1"/>
    </source>
</evidence>
<dbReference type="Pfam" id="PF01963">
    <property type="entry name" value="TraB_PrgY_gumN"/>
    <property type="match status" value="1"/>
</dbReference>
<dbReference type="AlphaFoldDB" id="A0A940PCH9"/>
<dbReference type="Proteomes" id="UP000674938">
    <property type="component" value="Unassembled WGS sequence"/>
</dbReference>
<keyword evidence="2" id="KW-1185">Reference proteome</keyword>
<dbReference type="EMBL" id="JAEEGA010000009">
    <property type="protein sequence ID" value="MBP1042280.1"/>
    <property type="molecule type" value="Genomic_DNA"/>
</dbReference>
<gene>
    <name evidence="1" type="ORF">I6N95_14770</name>
</gene>
<protein>
    <recommendedName>
        <fullName evidence="3">TraB/GumN family protein</fullName>
    </recommendedName>
</protein>
<evidence type="ECO:0000313" key="2">
    <source>
        <dbReference type="Proteomes" id="UP000674938"/>
    </source>
</evidence>
<dbReference type="InterPro" id="IPR002816">
    <property type="entry name" value="TraB/PrgY/GumN_fam"/>
</dbReference>
<dbReference type="RefSeq" id="WP_209529413.1">
    <property type="nucleotide sequence ID" value="NZ_JAEEGA010000009.1"/>
</dbReference>
<accession>A0A940PCH9</accession>